<dbReference type="SUPFAM" id="SSF56112">
    <property type="entry name" value="Protein kinase-like (PK-like)"/>
    <property type="match status" value="1"/>
</dbReference>
<keyword evidence="3" id="KW-0418">Kinase</keyword>
<keyword evidence="7" id="KW-1185">Reference proteome</keyword>
<comment type="caution">
    <text evidence="6">The sequence shown here is derived from an EMBL/GenBank/DDBJ whole genome shotgun (WGS) entry which is preliminary data.</text>
</comment>
<evidence type="ECO:0000313" key="7">
    <source>
        <dbReference type="Proteomes" id="UP000789375"/>
    </source>
</evidence>
<reference evidence="6" key="1">
    <citation type="submission" date="2021-06" db="EMBL/GenBank/DDBJ databases">
        <authorList>
            <person name="Kallberg Y."/>
            <person name="Tangrot J."/>
            <person name="Rosling A."/>
        </authorList>
    </citation>
    <scope>NUCLEOTIDE SEQUENCE</scope>
    <source>
        <strain evidence="6">87-6 pot B 2015</strain>
    </source>
</reference>
<name>A0A9N9B109_FUNMO</name>
<dbReference type="InterPro" id="IPR000719">
    <property type="entry name" value="Prot_kinase_dom"/>
</dbReference>
<dbReference type="PANTHER" id="PTHR44329:SF288">
    <property type="entry name" value="MITOGEN-ACTIVATED PROTEIN KINASE KINASE KINASE 20"/>
    <property type="match status" value="1"/>
</dbReference>
<dbReference type="GO" id="GO:0004674">
    <property type="term" value="F:protein serine/threonine kinase activity"/>
    <property type="evidence" value="ECO:0007669"/>
    <property type="project" value="TreeGrafter"/>
</dbReference>
<keyword evidence="1" id="KW-0808">Transferase</keyword>
<organism evidence="6 7">
    <name type="scientific">Funneliformis mosseae</name>
    <name type="common">Endomycorrhizal fungus</name>
    <name type="synonym">Glomus mosseae</name>
    <dbReference type="NCBI Taxonomy" id="27381"/>
    <lineage>
        <taxon>Eukaryota</taxon>
        <taxon>Fungi</taxon>
        <taxon>Fungi incertae sedis</taxon>
        <taxon>Mucoromycota</taxon>
        <taxon>Glomeromycotina</taxon>
        <taxon>Glomeromycetes</taxon>
        <taxon>Glomerales</taxon>
        <taxon>Glomeraceae</taxon>
        <taxon>Funneliformis</taxon>
    </lineage>
</organism>
<feature type="domain" description="Protein kinase" evidence="5">
    <location>
        <begin position="1"/>
        <end position="165"/>
    </location>
</feature>
<dbReference type="EMBL" id="CAJVPP010001362">
    <property type="protein sequence ID" value="CAG8551010.1"/>
    <property type="molecule type" value="Genomic_DNA"/>
</dbReference>
<gene>
    <name evidence="6" type="ORF">FMOSSE_LOCUS6467</name>
</gene>
<protein>
    <submittedName>
        <fullName evidence="6">5710_t:CDS:1</fullName>
    </submittedName>
</protein>
<dbReference type="InterPro" id="IPR011009">
    <property type="entry name" value="Kinase-like_dom_sf"/>
</dbReference>
<dbReference type="GO" id="GO:0005524">
    <property type="term" value="F:ATP binding"/>
    <property type="evidence" value="ECO:0007669"/>
    <property type="project" value="UniProtKB-KW"/>
</dbReference>
<dbReference type="PANTHER" id="PTHR44329">
    <property type="entry name" value="SERINE/THREONINE-PROTEIN KINASE TNNI3K-RELATED"/>
    <property type="match status" value="1"/>
</dbReference>
<dbReference type="Proteomes" id="UP000789375">
    <property type="component" value="Unassembled WGS sequence"/>
</dbReference>
<accession>A0A9N9B109</accession>
<dbReference type="Gene3D" id="1.10.510.10">
    <property type="entry name" value="Transferase(Phosphotransferase) domain 1"/>
    <property type="match status" value="1"/>
</dbReference>
<evidence type="ECO:0000256" key="2">
    <source>
        <dbReference type="ARBA" id="ARBA00022741"/>
    </source>
</evidence>
<evidence type="ECO:0000256" key="1">
    <source>
        <dbReference type="ARBA" id="ARBA00022679"/>
    </source>
</evidence>
<evidence type="ECO:0000256" key="4">
    <source>
        <dbReference type="ARBA" id="ARBA00022840"/>
    </source>
</evidence>
<dbReference type="InterPro" id="IPR051681">
    <property type="entry name" value="Ser/Thr_Kinases-Pseudokinases"/>
</dbReference>
<evidence type="ECO:0000259" key="5">
    <source>
        <dbReference type="PROSITE" id="PS50011"/>
    </source>
</evidence>
<proteinExistence type="predicted"/>
<evidence type="ECO:0000256" key="3">
    <source>
        <dbReference type="ARBA" id="ARBA00022777"/>
    </source>
</evidence>
<sequence>MKATWVKTDSFVINLLFVYRDQILRCFGISQEPNSEEYLLIMQYANGGDFQNYLEKNFKNLTWYNKKKLARQISDRLNYLHNENILHRDLHSKNVVIHDDNAKNAKITDFDLSYQYTKFSDIYSYGVLMWETSSEAIEGTPKFMKRFRRSVGIQRPRKDQVLEKY</sequence>
<dbReference type="AlphaFoldDB" id="A0A9N9B109"/>
<dbReference type="PROSITE" id="PS50011">
    <property type="entry name" value="PROTEIN_KINASE_DOM"/>
    <property type="match status" value="1"/>
</dbReference>
<keyword evidence="2" id="KW-0547">Nucleotide-binding</keyword>
<dbReference type="Pfam" id="PF07714">
    <property type="entry name" value="PK_Tyr_Ser-Thr"/>
    <property type="match status" value="1"/>
</dbReference>
<evidence type="ECO:0000313" key="6">
    <source>
        <dbReference type="EMBL" id="CAG8551010.1"/>
    </source>
</evidence>
<keyword evidence="4" id="KW-0067">ATP-binding</keyword>
<dbReference type="InterPro" id="IPR001245">
    <property type="entry name" value="Ser-Thr/Tyr_kinase_cat_dom"/>
</dbReference>